<keyword evidence="1" id="KW-0812">Transmembrane</keyword>
<dbReference type="Proteomes" id="UP001300745">
    <property type="component" value="Unassembled WGS sequence"/>
</dbReference>
<keyword evidence="1" id="KW-1133">Transmembrane helix</keyword>
<feature type="transmembrane region" description="Helical" evidence="1">
    <location>
        <begin position="7"/>
        <end position="31"/>
    </location>
</feature>
<evidence type="ECO:0008006" key="4">
    <source>
        <dbReference type="Google" id="ProtNLM"/>
    </source>
</evidence>
<accession>A0ABT3SMI9</accession>
<comment type="caution">
    <text evidence="2">The sequence shown here is derived from an EMBL/GenBank/DDBJ whole genome shotgun (WGS) entry which is preliminary data.</text>
</comment>
<feature type="transmembrane region" description="Helical" evidence="1">
    <location>
        <begin position="106"/>
        <end position="125"/>
    </location>
</feature>
<gene>
    <name evidence="2" type="ORF">ORI27_29030</name>
</gene>
<dbReference type="EMBL" id="JAPJDO010000046">
    <property type="protein sequence ID" value="MCX2940740.1"/>
    <property type="molecule type" value="Genomic_DNA"/>
</dbReference>
<dbReference type="InterPro" id="IPR046572">
    <property type="entry name" value="DUF6632"/>
</dbReference>
<evidence type="ECO:0000313" key="2">
    <source>
        <dbReference type="EMBL" id="MCX2940740.1"/>
    </source>
</evidence>
<protein>
    <recommendedName>
        <fullName evidence="4">Cytoplasmic membrane protein</fullName>
    </recommendedName>
</protein>
<dbReference type="Pfam" id="PF20337">
    <property type="entry name" value="DUF6632"/>
    <property type="match status" value="1"/>
</dbReference>
<reference evidence="2 3" key="1">
    <citation type="submission" date="2022-11" db="EMBL/GenBank/DDBJ databases">
        <title>Mycobacterium sp. nov.</title>
        <authorList>
            <person name="Papic B."/>
            <person name="Spicic S."/>
            <person name="Duvnjak S."/>
        </authorList>
    </citation>
    <scope>NUCLEOTIDE SEQUENCE [LARGE SCALE GENOMIC DNA]</scope>
    <source>
        <strain evidence="2 3">CVI_P4</strain>
    </source>
</reference>
<proteinExistence type="predicted"/>
<keyword evidence="3" id="KW-1185">Reference proteome</keyword>
<keyword evidence="1" id="KW-0472">Membrane</keyword>
<sequence length="138" mass="14789">MPSAYKLLQIALVVFGAIMVLVYPLAVIWPSGWAWHHGAPYESQYFMMIVGVYATLGVFLINAARDPQANASLIWFTVWSSVAHAVIMAVQAFGPGHHMGHLLGDVPALLLVAVVLSVLMVSAGVKQSAHQPARPGTT</sequence>
<name>A0ABT3SMI9_9MYCO</name>
<evidence type="ECO:0000313" key="3">
    <source>
        <dbReference type="Proteomes" id="UP001300745"/>
    </source>
</evidence>
<evidence type="ECO:0000256" key="1">
    <source>
        <dbReference type="SAM" id="Phobius"/>
    </source>
</evidence>
<dbReference type="RefSeq" id="WP_266000599.1">
    <property type="nucleotide sequence ID" value="NZ_JAPJDN010000046.1"/>
</dbReference>
<feature type="transmembrane region" description="Helical" evidence="1">
    <location>
        <begin position="43"/>
        <end position="61"/>
    </location>
</feature>
<organism evidence="2 3">
    <name type="scientific">Mycobacterium pinniadriaticum</name>
    <dbReference type="NCBI Taxonomy" id="2994102"/>
    <lineage>
        <taxon>Bacteria</taxon>
        <taxon>Bacillati</taxon>
        <taxon>Actinomycetota</taxon>
        <taxon>Actinomycetes</taxon>
        <taxon>Mycobacteriales</taxon>
        <taxon>Mycobacteriaceae</taxon>
        <taxon>Mycobacterium</taxon>
    </lineage>
</organism>
<feature type="transmembrane region" description="Helical" evidence="1">
    <location>
        <begin position="73"/>
        <end position="94"/>
    </location>
</feature>